<keyword evidence="1" id="KW-0472">Membrane</keyword>
<dbReference type="EMBL" id="BAAAME010000003">
    <property type="protein sequence ID" value="GAA1735687.1"/>
    <property type="molecule type" value="Genomic_DNA"/>
</dbReference>
<evidence type="ECO:0000313" key="3">
    <source>
        <dbReference type="Proteomes" id="UP001501057"/>
    </source>
</evidence>
<dbReference type="Proteomes" id="UP001501057">
    <property type="component" value="Unassembled WGS sequence"/>
</dbReference>
<evidence type="ECO:0000313" key="2">
    <source>
        <dbReference type="EMBL" id="GAA1735687.1"/>
    </source>
</evidence>
<sequence>MSEPITPPSADVDDARRFALSEDWLATIAGLAVVALAAAGVITADWIPL</sequence>
<keyword evidence="1" id="KW-1133">Transmembrane helix</keyword>
<proteinExistence type="predicted"/>
<accession>A0ABP4VUC4</accession>
<gene>
    <name evidence="2" type="ORF">GCM10009710_15160</name>
</gene>
<dbReference type="RefSeq" id="WP_344199553.1">
    <property type="nucleotide sequence ID" value="NZ_BAAAME010000003.1"/>
</dbReference>
<protein>
    <submittedName>
        <fullName evidence="2">Uncharacterized protein</fullName>
    </submittedName>
</protein>
<evidence type="ECO:0000256" key="1">
    <source>
        <dbReference type="SAM" id="Phobius"/>
    </source>
</evidence>
<name>A0ABP4VUC4_9ACTN</name>
<organism evidence="2 3">
    <name type="scientific">Aeromicrobium alkaliterrae</name>
    <dbReference type="NCBI Taxonomy" id="302168"/>
    <lineage>
        <taxon>Bacteria</taxon>
        <taxon>Bacillati</taxon>
        <taxon>Actinomycetota</taxon>
        <taxon>Actinomycetes</taxon>
        <taxon>Propionibacteriales</taxon>
        <taxon>Nocardioidaceae</taxon>
        <taxon>Aeromicrobium</taxon>
    </lineage>
</organism>
<feature type="transmembrane region" description="Helical" evidence="1">
    <location>
        <begin position="24"/>
        <end position="47"/>
    </location>
</feature>
<comment type="caution">
    <text evidence="2">The sequence shown here is derived from an EMBL/GenBank/DDBJ whole genome shotgun (WGS) entry which is preliminary data.</text>
</comment>
<keyword evidence="1" id="KW-0812">Transmembrane</keyword>
<reference evidence="3" key="1">
    <citation type="journal article" date="2019" name="Int. J. Syst. Evol. Microbiol.">
        <title>The Global Catalogue of Microorganisms (GCM) 10K type strain sequencing project: providing services to taxonomists for standard genome sequencing and annotation.</title>
        <authorList>
            <consortium name="The Broad Institute Genomics Platform"/>
            <consortium name="The Broad Institute Genome Sequencing Center for Infectious Disease"/>
            <person name="Wu L."/>
            <person name="Ma J."/>
        </authorList>
    </citation>
    <scope>NUCLEOTIDE SEQUENCE [LARGE SCALE GENOMIC DNA]</scope>
    <source>
        <strain evidence="3">JCM 13518</strain>
    </source>
</reference>
<keyword evidence="3" id="KW-1185">Reference proteome</keyword>